<dbReference type="GO" id="GO:0016787">
    <property type="term" value="F:hydrolase activity"/>
    <property type="evidence" value="ECO:0007669"/>
    <property type="project" value="UniProtKB-KW"/>
</dbReference>
<evidence type="ECO:0000256" key="2">
    <source>
        <dbReference type="ARBA" id="ARBA00022553"/>
    </source>
</evidence>
<dbReference type="InterPro" id="IPR010624">
    <property type="entry name" value="KaiC_dom"/>
</dbReference>
<sequence length="503" mass="54751">MNTAAPATKARTGVSGLDTILAGGLSPGHVFLLEGNPGAGKTTIALQFLIEGARVGERGLYITLSETDAELRAGAASHGMIIDGNIEVFEVVPPESLLDADQQQSLLYSSDLELGETTREIFAAFERIKPSRVVLDSLSEIRLLAQSSLRYRRQILALKHYFARQGATVLLLDDLTSDTLDKTVHSVVHGVIHLDELAPNYGSERRRLRVMKYRGQAFRGGYHDFTIQTGGVVVFPRLVAAEHRLNYVRDQLPSNIAELDLLLGGGLERGSSTLILGPAGTGKSTFSFQFLMAAIARGEKAAAFIFDEELGLLFARLKQLGIDLEGLRDEGLVHIEQLDAAELSPGEFAHRVRTCVDRSGAKTVIIDSINGYQASMPDENSLILHMHELLQYLNRQGANTFLTVAQHGLVGDMKSPVDVTYLADTVILLRYFEAVGRVRRAVSVIKKRTGHHEDTIREYRIDAEGLTIGDPIVGFQGVLRGVPDFVAKSAALLPTDSEDGGNS</sequence>
<dbReference type="CDD" id="cd19488">
    <property type="entry name" value="KaiC-like_N"/>
    <property type="match status" value="1"/>
</dbReference>
<evidence type="ECO:0000256" key="5">
    <source>
        <dbReference type="ARBA" id="ARBA00022777"/>
    </source>
</evidence>
<dbReference type="GO" id="GO:0004674">
    <property type="term" value="F:protein serine/threonine kinase activity"/>
    <property type="evidence" value="ECO:0007669"/>
    <property type="project" value="UniProtKB-EC"/>
</dbReference>
<keyword evidence="2" id="KW-0597">Phosphoprotein</keyword>
<dbReference type="InterPro" id="IPR051347">
    <property type="entry name" value="Circadian_clock_KaiC-rel"/>
</dbReference>
<evidence type="ECO:0000256" key="6">
    <source>
        <dbReference type="ARBA" id="ARBA00022801"/>
    </source>
</evidence>
<dbReference type="PANTHER" id="PTHR42926">
    <property type="match status" value="1"/>
</dbReference>
<dbReference type="EMBL" id="MZMU01000012">
    <property type="protein sequence ID" value="RXT24352.1"/>
    <property type="molecule type" value="Genomic_DNA"/>
</dbReference>
<dbReference type="PIRSF" id="PIRSF039117">
    <property type="entry name" value="KaiC"/>
    <property type="match status" value="1"/>
</dbReference>
<keyword evidence="4" id="KW-0677">Repeat</keyword>
<proteinExistence type="predicted"/>
<dbReference type="InterPro" id="IPR003593">
    <property type="entry name" value="AAA+_ATPase"/>
</dbReference>
<protein>
    <recommendedName>
        <fullName evidence="1">non-specific serine/threonine protein kinase</fullName>
        <ecNumber evidence="1">2.7.11.1</ecNumber>
    </recommendedName>
</protein>
<evidence type="ECO:0000313" key="9">
    <source>
        <dbReference type="Proteomes" id="UP000290767"/>
    </source>
</evidence>
<dbReference type="PANTHER" id="PTHR42926:SF1">
    <property type="entry name" value="CIRCADIAN CLOCK OSCILLATOR PROTEIN KAIC 1"/>
    <property type="match status" value="1"/>
</dbReference>
<dbReference type="InterPro" id="IPR030665">
    <property type="entry name" value="KaiC"/>
</dbReference>
<dbReference type="RefSeq" id="WP_129420413.1">
    <property type="nucleotide sequence ID" value="NZ_MZMU01000012.1"/>
</dbReference>
<gene>
    <name evidence="8" type="ORF">B5P46_20940</name>
</gene>
<dbReference type="GO" id="GO:0005524">
    <property type="term" value="F:ATP binding"/>
    <property type="evidence" value="ECO:0007669"/>
    <property type="project" value="InterPro"/>
</dbReference>
<dbReference type="Pfam" id="PF06745">
    <property type="entry name" value="ATPase"/>
    <property type="match status" value="2"/>
</dbReference>
<comment type="caution">
    <text evidence="8">The sequence shown here is derived from an EMBL/GenBank/DDBJ whole genome shotgun (WGS) entry which is preliminary data.</text>
</comment>
<evidence type="ECO:0000313" key="8">
    <source>
        <dbReference type="EMBL" id="RXT24352.1"/>
    </source>
</evidence>
<reference evidence="8 9" key="1">
    <citation type="submission" date="2017-03" db="EMBL/GenBank/DDBJ databases">
        <authorList>
            <person name="Safronova V.I."/>
            <person name="Sazanova A.L."/>
            <person name="Chirak E.R."/>
        </authorList>
    </citation>
    <scope>NUCLEOTIDE SEQUENCE [LARGE SCALE GENOMIC DNA]</scope>
    <source>
        <strain evidence="8 9">Tri-43</strain>
    </source>
</reference>
<dbReference type="InterPro" id="IPR014774">
    <property type="entry name" value="KaiC-like_dom"/>
</dbReference>
<dbReference type="Gene3D" id="3.40.50.300">
    <property type="entry name" value="P-loop containing nucleotide triphosphate hydrolases"/>
    <property type="match status" value="2"/>
</dbReference>
<evidence type="ECO:0000256" key="1">
    <source>
        <dbReference type="ARBA" id="ARBA00012513"/>
    </source>
</evidence>
<keyword evidence="3" id="KW-0808">Transferase</keyword>
<evidence type="ECO:0000259" key="7">
    <source>
        <dbReference type="PROSITE" id="PS51146"/>
    </source>
</evidence>
<evidence type="ECO:0000256" key="4">
    <source>
        <dbReference type="ARBA" id="ARBA00022737"/>
    </source>
</evidence>
<dbReference type="InterPro" id="IPR027417">
    <property type="entry name" value="P-loop_NTPase"/>
</dbReference>
<dbReference type="EC" id="2.7.11.1" evidence="1"/>
<feature type="domain" description="KaiC" evidence="7">
    <location>
        <begin position="250"/>
        <end position="482"/>
    </location>
</feature>
<keyword evidence="5" id="KW-0418">Kinase</keyword>
<keyword evidence="6" id="KW-0378">Hydrolase</keyword>
<dbReference type="PRINTS" id="PR01874">
    <property type="entry name" value="DNAREPAIRADA"/>
</dbReference>
<dbReference type="Proteomes" id="UP000290767">
    <property type="component" value="Unassembled WGS sequence"/>
</dbReference>
<dbReference type="SMART" id="SM00382">
    <property type="entry name" value="AAA"/>
    <property type="match status" value="2"/>
</dbReference>
<name>A0A4Q1TYQ9_RHILE</name>
<accession>A0A4Q1TYQ9</accession>
<dbReference type="AlphaFoldDB" id="A0A4Q1TYQ9"/>
<feature type="domain" description="KaiC" evidence="7">
    <location>
        <begin position="8"/>
        <end position="248"/>
    </location>
</feature>
<evidence type="ECO:0000256" key="3">
    <source>
        <dbReference type="ARBA" id="ARBA00022679"/>
    </source>
</evidence>
<dbReference type="SUPFAM" id="SSF52540">
    <property type="entry name" value="P-loop containing nucleoside triphosphate hydrolases"/>
    <property type="match status" value="2"/>
</dbReference>
<dbReference type="PROSITE" id="PS51146">
    <property type="entry name" value="KAIC"/>
    <property type="match status" value="2"/>
</dbReference>
<organism evidence="8 9">
    <name type="scientific">Rhizobium leguminosarum</name>
    <dbReference type="NCBI Taxonomy" id="384"/>
    <lineage>
        <taxon>Bacteria</taxon>
        <taxon>Pseudomonadati</taxon>
        <taxon>Pseudomonadota</taxon>
        <taxon>Alphaproteobacteria</taxon>
        <taxon>Hyphomicrobiales</taxon>
        <taxon>Rhizobiaceae</taxon>
        <taxon>Rhizobium/Agrobacterium group</taxon>
        <taxon>Rhizobium</taxon>
    </lineage>
</organism>